<dbReference type="EMBL" id="PDHH01000003">
    <property type="protein sequence ID" value="PSM52270.1"/>
    <property type="molecule type" value="Genomic_DNA"/>
</dbReference>
<evidence type="ECO:0000256" key="7">
    <source>
        <dbReference type="ARBA" id="ARBA00023136"/>
    </source>
</evidence>
<dbReference type="Gene3D" id="2.170.130.10">
    <property type="entry name" value="TonB-dependent receptor, plug domain"/>
    <property type="match status" value="1"/>
</dbReference>
<dbReference type="InterPro" id="IPR010917">
    <property type="entry name" value="TonB_rcpt_CS"/>
</dbReference>
<keyword evidence="2 9" id="KW-0813">Transport</keyword>
<dbReference type="PROSITE" id="PS01156">
    <property type="entry name" value="TONB_DEPENDENT_REC_2"/>
    <property type="match status" value="1"/>
</dbReference>
<evidence type="ECO:0000256" key="8">
    <source>
        <dbReference type="ARBA" id="ARBA00023237"/>
    </source>
</evidence>
<dbReference type="InterPro" id="IPR036942">
    <property type="entry name" value="Beta-barrel_TonB_sf"/>
</dbReference>
<dbReference type="AlphaFoldDB" id="A0A2P8R194"/>
<dbReference type="InterPro" id="IPR037066">
    <property type="entry name" value="Plug_dom_sf"/>
</dbReference>
<keyword evidence="14" id="KW-1185">Reference proteome</keyword>
<feature type="signal peptide" evidence="11">
    <location>
        <begin position="1"/>
        <end position="23"/>
    </location>
</feature>
<keyword evidence="7 9" id="KW-0472">Membrane</keyword>
<comment type="caution">
    <text evidence="13">The sequence shown here is derived from an EMBL/GenBank/DDBJ whole genome shotgun (WGS) entry which is preliminary data.</text>
</comment>
<dbReference type="RefSeq" id="WP_106870968.1">
    <property type="nucleotide sequence ID" value="NZ_CP053841.1"/>
</dbReference>
<dbReference type="GO" id="GO:0044718">
    <property type="term" value="P:siderophore transmembrane transport"/>
    <property type="evidence" value="ECO:0007669"/>
    <property type="project" value="TreeGrafter"/>
</dbReference>
<organism evidence="13 14">
    <name type="scientific">Campylobacter blaseri</name>
    <dbReference type="NCBI Taxonomy" id="2042961"/>
    <lineage>
        <taxon>Bacteria</taxon>
        <taxon>Pseudomonadati</taxon>
        <taxon>Campylobacterota</taxon>
        <taxon>Epsilonproteobacteria</taxon>
        <taxon>Campylobacterales</taxon>
        <taxon>Campylobacteraceae</taxon>
        <taxon>Campylobacter</taxon>
    </lineage>
</organism>
<evidence type="ECO:0000313" key="14">
    <source>
        <dbReference type="Proteomes" id="UP000240535"/>
    </source>
</evidence>
<keyword evidence="4 9" id="KW-0812">Transmembrane</keyword>
<gene>
    <name evidence="13" type="ORF">CQ405_04240</name>
</gene>
<dbReference type="InterPro" id="IPR012910">
    <property type="entry name" value="Plug_dom"/>
</dbReference>
<comment type="subcellular location">
    <subcellularLocation>
        <location evidence="1 9">Cell outer membrane</location>
        <topology evidence="1 9">Multi-pass membrane protein</topology>
    </subcellularLocation>
</comment>
<evidence type="ECO:0000256" key="4">
    <source>
        <dbReference type="ARBA" id="ARBA00022692"/>
    </source>
</evidence>
<reference evidence="14" key="1">
    <citation type="submission" date="2017-10" db="EMBL/GenBank/DDBJ databases">
        <title>Campylobacter species from seals.</title>
        <authorList>
            <person name="Gilbert M.J."/>
            <person name="Zomer A.L."/>
            <person name="Timmerman A.J."/>
            <person name="Duim B."/>
            <person name="Wagenaar J.A."/>
        </authorList>
    </citation>
    <scope>NUCLEOTIDE SEQUENCE [LARGE SCALE GENOMIC DNA]</scope>
    <source>
        <strain evidence="14">17S00004-5</strain>
    </source>
</reference>
<dbReference type="Pfam" id="PF07715">
    <property type="entry name" value="Plug"/>
    <property type="match status" value="1"/>
</dbReference>
<evidence type="ECO:0000256" key="9">
    <source>
        <dbReference type="PROSITE-ProRule" id="PRU01360"/>
    </source>
</evidence>
<name>A0A2P8R194_9BACT</name>
<keyword evidence="5 11" id="KW-0732">Signal</keyword>
<dbReference type="OrthoDB" id="6046653at2"/>
<keyword evidence="8 9" id="KW-0998">Cell outer membrane</keyword>
<evidence type="ECO:0000256" key="5">
    <source>
        <dbReference type="ARBA" id="ARBA00022729"/>
    </source>
</evidence>
<evidence type="ECO:0000256" key="6">
    <source>
        <dbReference type="ARBA" id="ARBA00023077"/>
    </source>
</evidence>
<evidence type="ECO:0000259" key="12">
    <source>
        <dbReference type="Pfam" id="PF07715"/>
    </source>
</evidence>
<keyword evidence="6" id="KW-0798">TonB box</keyword>
<evidence type="ECO:0000256" key="10">
    <source>
        <dbReference type="SAM" id="Coils"/>
    </source>
</evidence>
<dbReference type="InterPro" id="IPR039426">
    <property type="entry name" value="TonB-dep_rcpt-like"/>
</dbReference>
<evidence type="ECO:0000256" key="3">
    <source>
        <dbReference type="ARBA" id="ARBA00022452"/>
    </source>
</evidence>
<comment type="similarity">
    <text evidence="9">Belongs to the TonB-dependent receptor family.</text>
</comment>
<keyword evidence="3 9" id="KW-1134">Transmembrane beta strand</keyword>
<dbReference type="Gene3D" id="2.40.170.20">
    <property type="entry name" value="TonB-dependent receptor, beta-barrel domain"/>
    <property type="match status" value="1"/>
</dbReference>
<dbReference type="GO" id="GO:0015344">
    <property type="term" value="F:siderophore uptake transmembrane transporter activity"/>
    <property type="evidence" value="ECO:0007669"/>
    <property type="project" value="TreeGrafter"/>
</dbReference>
<accession>A0A2P8R194</accession>
<evidence type="ECO:0000256" key="2">
    <source>
        <dbReference type="ARBA" id="ARBA00022448"/>
    </source>
</evidence>
<evidence type="ECO:0000256" key="1">
    <source>
        <dbReference type="ARBA" id="ARBA00004571"/>
    </source>
</evidence>
<feature type="chain" id="PRO_5015496286" description="TonB-dependent receptor plug domain-containing protein" evidence="11">
    <location>
        <begin position="24"/>
        <end position="936"/>
    </location>
</feature>
<protein>
    <recommendedName>
        <fullName evidence="12">TonB-dependent receptor plug domain-containing protein</fullName>
    </recommendedName>
</protein>
<evidence type="ECO:0000256" key="11">
    <source>
        <dbReference type="SAM" id="SignalP"/>
    </source>
</evidence>
<dbReference type="PANTHER" id="PTHR30069:SF50">
    <property type="entry name" value="TONB-DEPENDENT RECEPTOR HI_1217-RELATED"/>
    <property type="match status" value="1"/>
</dbReference>
<keyword evidence="10" id="KW-0175">Coiled coil</keyword>
<feature type="coiled-coil region" evidence="10">
    <location>
        <begin position="502"/>
        <end position="552"/>
    </location>
</feature>
<evidence type="ECO:0000313" key="13">
    <source>
        <dbReference type="EMBL" id="PSM52270.1"/>
    </source>
</evidence>
<dbReference type="GO" id="GO:0009279">
    <property type="term" value="C:cell outer membrane"/>
    <property type="evidence" value="ECO:0007669"/>
    <property type="project" value="UniProtKB-SubCell"/>
</dbReference>
<dbReference type="Proteomes" id="UP000240535">
    <property type="component" value="Unassembled WGS sequence"/>
</dbReference>
<sequence>MKNLIKIELAIVLLCNIMSVVQAKDESVILEATEVVGQKFKEKDKAYMKSGAVSIRDEINKQDKDLDAVIRSAPGTFTQMNKASGAVSVNIRGGTGFGRVNTMVDGVTQTFYSSGGDTGGKGGAGSQFGASIDPAFLTSVEINRGSFKGAGGSNALMGSANFKTIGVDDILRFDRNIGGMIRYQNGNNDMKPEYMVALAGKSIFDYGGWLGVLYGYSRKTITQNYKIGGGETHKERMDKKVNHLIDKIAGAGGWFCRSGDQDCIDNEVRKYNVVPFDPEKVKQKPENHIFKIEYGDDYNILELQYRKGTNHLAGRSIENDTKQINYNFSIPDNNFMNLNLLYSKNENSQNYDIGSSIINRTIIKPLKGYNKSTIFDISNTFEFNFPFDTTLNITTGVNRLENKYSRNRYPDELRIYKICEEDEESDNCLVPNGEINKNVFTEEEKINASLPTNSFFPQGNQKFKTLYLDNQLKWNMFTLDYNINLVRYKNRGESFKTTFLSEDDLENRWEGLNDTKDFLKDELDDATSPEIIKNLNEQLNNVQKRINELNKHWDFSNNEWKAPVINVTDHYNEVKNNFVNYSMMLTANINDYFIPFIGYSKTHRAPTIQEMFFSSLGDAGVNLGLKPETAKTKQIGFNGFLEGAFTDNDKIGYKFTGYKTKINNFIHNASDYRNIGIKLSDGDSAYVKTIYHRNYDQLVTIKGFEAEFSYDMGTFFANIAYARQKTNQPASYSDISRTAQSPTSEQADAQSFGLTKVTILPNSYGSIELGTRLFDQKLTLGTVIKYYGKSKRSKYETVVMCEGGIRAISKKDVNPISGIVTYRPPQCPRIKDKYGNTTGNQYKRVGEIAEYEEVESQPIIYDLYAIYEPNKNLMIKLAIDNLTDEKYVNPLDANNDSASQYIVGIQTAGGSDKNVEFFQNNFARGRTFKLSFSYKF</sequence>
<dbReference type="PANTHER" id="PTHR30069">
    <property type="entry name" value="TONB-DEPENDENT OUTER MEMBRANE RECEPTOR"/>
    <property type="match status" value="1"/>
</dbReference>
<dbReference type="SUPFAM" id="SSF56935">
    <property type="entry name" value="Porins"/>
    <property type="match status" value="1"/>
</dbReference>
<proteinExistence type="inferred from homology"/>
<feature type="domain" description="TonB-dependent receptor plug" evidence="12">
    <location>
        <begin position="56"/>
        <end position="158"/>
    </location>
</feature>
<dbReference type="PROSITE" id="PS52016">
    <property type="entry name" value="TONB_DEPENDENT_REC_3"/>
    <property type="match status" value="1"/>
</dbReference>